<feature type="compositionally biased region" description="Polar residues" evidence="9">
    <location>
        <begin position="30"/>
        <end position="54"/>
    </location>
</feature>
<dbReference type="PRINTS" id="PR00783">
    <property type="entry name" value="MINTRINSICP"/>
</dbReference>
<feature type="transmembrane region" description="Helical" evidence="10">
    <location>
        <begin position="375"/>
        <end position="393"/>
    </location>
</feature>
<dbReference type="VEuPathDB" id="FungiDB:AN2822"/>
<feature type="region of interest" description="Disordered" evidence="9">
    <location>
        <begin position="1"/>
        <end position="54"/>
    </location>
</feature>
<reference evidence="12" key="2">
    <citation type="journal article" date="2009" name="Fungal Genet. Biol.">
        <title>The 2008 update of the Aspergillus nidulans genome annotation: a community effort.</title>
        <authorList>
            <person name="Wortman J.R."/>
            <person name="Gilsenan J.M."/>
            <person name="Joardar V."/>
            <person name="Deegan J."/>
            <person name="Clutterbuck J."/>
            <person name="Andersen M.R."/>
            <person name="Archer D."/>
            <person name="Bencina M."/>
            <person name="Braus G."/>
            <person name="Coutinho P."/>
            <person name="von Dohren H."/>
            <person name="Doonan J."/>
            <person name="Driessen A.J."/>
            <person name="Durek P."/>
            <person name="Espeso E."/>
            <person name="Fekete E."/>
            <person name="Flipphi M."/>
            <person name="Estrada C.G."/>
            <person name="Geysens S."/>
            <person name="Goldman G."/>
            <person name="de Groot P.W."/>
            <person name="Hansen K."/>
            <person name="Harris S.D."/>
            <person name="Heinekamp T."/>
            <person name="Helmstaedt K."/>
            <person name="Henrissat B."/>
            <person name="Hofmann G."/>
            <person name="Homan T."/>
            <person name="Horio T."/>
            <person name="Horiuchi H."/>
            <person name="James S."/>
            <person name="Jones M."/>
            <person name="Karaffa L."/>
            <person name="Karanyi Z."/>
            <person name="Kato M."/>
            <person name="Keller N."/>
            <person name="Kelly D.E."/>
            <person name="Kiel J.A."/>
            <person name="Kim J.M."/>
            <person name="van der Klei I.J."/>
            <person name="Klis F.M."/>
            <person name="Kovalchuk A."/>
            <person name="Krasevec N."/>
            <person name="Kubicek C.P."/>
            <person name="Liu B."/>
            <person name="Maccabe A."/>
            <person name="Meyer V."/>
            <person name="Mirabito P."/>
            <person name="Miskei M."/>
            <person name="Mos M."/>
            <person name="Mullins J."/>
            <person name="Nelson D.R."/>
            <person name="Nielsen J."/>
            <person name="Oakley B.R."/>
            <person name="Osmani S.A."/>
            <person name="Pakula T."/>
            <person name="Paszewski A."/>
            <person name="Paulsen I."/>
            <person name="Pilsyk S."/>
            <person name="Pocsi I."/>
            <person name="Punt P.J."/>
            <person name="Ram A.F."/>
            <person name="Ren Q."/>
            <person name="Robellet X."/>
            <person name="Robson G."/>
            <person name="Seiboth B."/>
            <person name="van Solingen P."/>
            <person name="Specht T."/>
            <person name="Sun J."/>
            <person name="Taheri-Talesh N."/>
            <person name="Takeshita N."/>
            <person name="Ussery D."/>
            <person name="vanKuyk P.A."/>
            <person name="Visser H."/>
            <person name="van de Vondervoort P.J."/>
            <person name="de Vries R.P."/>
            <person name="Walton J."/>
            <person name="Xiang X."/>
            <person name="Xiong Y."/>
            <person name="Zeng A.P."/>
            <person name="Brandt B.W."/>
            <person name="Cornell M.J."/>
            <person name="van den Hondel C.A."/>
            <person name="Visser J."/>
            <person name="Oliver S.G."/>
            <person name="Turner G."/>
        </authorList>
    </citation>
    <scope>GENOME REANNOTATION</scope>
    <source>
        <strain evidence="12">FGSC A4 / ATCC 38163 / CBS 112.46 / NRRL 194 / M139</strain>
    </source>
</reference>
<dbReference type="PANTHER" id="PTHR43829">
    <property type="entry name" value="AQUAPORIN OR AQUAGLYCEROPORIN RELATED"/>
    <property type="match status" value="1"/>
</dbReference>
<sequence>MSRQHTASSRDLNNTSTSQARPRLDVRAGNGNSSGLNRSAMNANPAISNHSSDRTISQNTFMTQADGSGGNPTLYSLAGPQYSRNQGAAYIDPNYRAHNPNYGKAQDAPVWSLTSPLPHVVRNGRWGKRKKPRQDRPEEGDTQAGGEGTGGSYSRPNANAPRQPASEEAPAFEPPDQADEEGKAEAQQATEDNREFFNYWGKIRHYVRQELAEWLGMTVAMLLGICAGLSTFTSSNLAGSFPSLAAAWGFGFMVAIYLTGGISGGHLNPAITISMWIWRGFPARRCLTYTIAQVIGAITAAGIAYALYHDAIVQLAASSQVPQPRTDAKQAMVVTPKPFVQPVAAFFTEFVGSAILIGTILALGDDSNAPPGAGMQAFIIGIMITVLVLALGYTTGGCFNPARDFGARVVTVMAGWGGQMFTEYHIWWLWGPWVADILEGLFASERFMI</sequence>
<dbReference type="GeneID" id="2873937"/>
<comment type="subcellular location">
    <subcellularLocation>
        <location evidence="1">Membrane</location>
        <topology evidence="1">Multi-pass membrane protein</topology>
    </subcellularLocation>
</comment>
<dbReference type="RefSeq" id="XP_050468529.1">
    <property type="nucleotide sequence ID" value="XM_050612628.1"/>
</dbReference>
<feature type="transmembrane region" description="Helical" evidence="10">
    <location>
        <begin position="286"/>
        <end position="308"/>
    </location>
</feature>
<dbReference type="FunFam" id="1.20.1080.10:FF:000022">
    <property type="entry name" value="MIP aquaporin"/>
    <property type="match status" value="1"/>
</dbReference>
<dbReference type="NCBIfam" id="TIGR00861">
    <property type="entry name" value="MIP"/>
    <property type="match status" value="1"/>
</dbReference>
<dbReference type="GO" id="GO:0015254">
    <property type="term" value="F:glycerol channel activity"/>
    <property type="evidence" value="ECO:0000318"/>
    <property type="project" value="GO_Central"/>
</dbReference>
<comment type="similarity">
    <text evidence="2 8">Belongs to the MIP/aquaporin (TC 1.A.8) family.</text>
</comment>
<evidence type="ECO:0000256" key="5">
    <source>
        <dbReference type="ARBA" id="ARBA00022737"/>
    </source>
</evidence>
<dbReference type="eggNOG" id="KOG0224">
    <property type="taxonomic scope" value="Eukaryota"/>
</dbReference>
<feature type="transmembrane region" description="Helical" evidence="10">
    <location>
        <begin position="211"/>
        <end position="233"/>
    </location>
</feature>
<evidence type="ECO:0000313" key="11">
    <source>
        <dbReference type="EMBL" id="CBF83938.1"/>
    </source>
</evidence>
<dbReference type="CDD" id="cd00333">
    <property type="entry name" value="MIP"/>
    <property type="match status" value="1"/>
</dbReference>
<dbReference type="HOGENOM" id="CLU_020019_2_0_1"/>
<accession>C8VJG9</accession>
<name>C8VJG9_EMENI</name>
<organism evidence="11 12">
    <name type="scientific">Emericella nidulans (strain FGSC A4 / ATCC 38163 / CBS 112.46 / NRRL 194 / M139)</name>
    <name type="common">Aspergillus nidulans</name>
    <dbReference type="NCBI Taxonomy" id="227321"/>
    <lineage>
        <taxon>Eukaryota</taxon>
        <taxon>Fungi</taxon>
        <taxon>Dikarya</taxon>
        <taxon>Ascomycota</taxon>
        <taxon>Pezizomycotina</taxon>
        <taxon>Eurotiomycetes</taxon>
        <taxon>Eurotiomycetidae</taxon>
        <taxon>Eurotiales</taxon>
        <taxon>Aspergillaceae</taxon>
        <taxon>Aspergillus</taxon>
        <taxon>Aspergillus subgen. Nidulantes</taxon>
    </lineage>
</organism>
<protein>
    <submittedName>
        <fullName evidence="11">MIP aquaporin (Eurofung)</fullName>
    </submittedName>
</protein>
<dbReference type="InterPro" id="IPR050363">
    <property type="entry name" value="MIP/Aquaporin"/>
</dbReference>
<evidence type="ECO:0000256" key="1">
    <source>
        <dbReference type="ARBA" id="ARBA00004141"/>
    </source>
</evidence>
<evidence type="ECO:0000256" key="10">
    <source>
        <dbReference type="SAM" id="Phobius"/>
    </source>
</evidence>
<keyword evidence="5" id="KW-0677">Repeat</keyword>
<evidence type="ECO:0000256" key="3">
    <source>
        <dbReference type="ARBA" id="ARBA00022448"/>
    </source>
</evidence>
<dbReference type="GO" id="GO:0005886">
    <property type="term" value="C:plasma membrane"/>
    <property type="evidence" value="ECO:0000318"/>
    <property type="project" value="GO_Central"/>
</dbReference>
<dbReference type="GO" id="GO:0015793">
    <property type="term" value="P:glycerol transmembrane transport"/>
    <property type="evidence" value="ECO:0000318"/>
    <property type="project" value="GO_Central"/>
</dbReference>
<dbReference type="Pfam" id="PF00230">
    <property type="entry name" value="MIP"/>
    <property type="match status" value="1"/>
</dbReference>
<keyword evidence="12" id="KW-1185">Reference proteome</keyword>
<dbReference type="Proteomes" id="UP000000560">
    <property type="component" value="Chromosome VI"/>
</dbReference>
<gene>
    <name evidence="11" type="ORF">ANIA_02822</name>
</gene>
<evidence type="ECO:0000256" key="9">
    <source>
        <dbReference type="SAM" id="MobiDB-lite"/>
    </source>
</evidence>
<feature type="region of interest" description="Disordered" evidence="9">
    <location>
        <begin position="115"/>
        <end position="189"/>
    </location>
</feature>
<evidence type="ECO:0000256" key="8">
    <source>
        <dbReference type="RuleBase" id="RU000477"/>
    </source>
</evidence>
<dbReference type="KEGG" id="ani:ANIA_02822"/>
<feature type="compositionally biased region" description="Polar residues" evidence="9">
    <location>
        <begin position="1"/>
        <end position="20"/>
    </location>
</feature>
<dbReference type="InParanoid" id="C8VJG9"/>
<feature type="transmembrane region" description="Helical" evidence="10">
    <location>
        <begin position="245"/>
        <end position="265"/>
    </location>
</feature>
<dbReference type="PROSITE" id="PS00221">
    <property type="entry name" value="MIP"/>
    <property type="match status" value="1"/>
</dbReference>
<dbReference type="InterPro" id="IPR022357">
    <property type="entry name" value="MIP_CS"/>
</dbReference>
<dbReference type="OrthoDB" id="3222at2759"/>
<feature type="compositionally biased region" description="Low complexity" evidence="9">
    <location>
        <begin position="164"/>
        <end position="175"/>
    </location>
</feature>
<dbReference type="SUPFAM" id="SSF81338">
    <property type="entry name" value="Aquaporin-like"/>
    <property type="match status" value="1"/>
</dbReference>
<feature type="region of interest" description="Disordered" evidence="9">
    <location>
        <begin position="61"/>
        <end position="80"/>
    </location>
</feature>
<dbReference type="InterPro" id="IPR023271">
    <property type="entry name" value="Aquaporin-like"/>
</dbReference>
<dbReference type="InterPro" id="IPR000425">
    <property type="entry name" value="MIP"/>
</dbReference>
<evidence type="ECO:0000313" key="12">
    <source>
        <dbReference type="Proteomes" id="UP000000560"/>
    </source>
</evidence>
<dbReference type="GO" id="GO:0015250">
    <property type="term" value="F:water channel activity"/>
    <property type="evidence" value="ECO:0000318"/>
    <property type="project" value="GO_Central"/>
</dbReference>
<evidence type="ECO:0000256" key="7">
    <source>
        <dbReference type="ARBA" id="ARBA00023136"/>
    </source>
</evidence>
<evidence type="ECO:0000256" key="2">
    <source>
        <dbReference type="ARBA" id="ARBA00006175"/>
    </source>
</evidence>
<dbReference type="FunCoup" id="C8VJG9">
    <property type="interactions" value="22"/>
</dbReference>
<dbReference type="AlphaFoldDB" id="C8VJG9"/>
<dbReference type="EMBL" id="BN001306">
    <property type="protein sequence ID" value="CBF83938.1"/>
    <property type="molecule type" value="Genomic_DNA"/>
</dbReference>
<reference evidence="12" key="1">
    <citation type="journal article" date="2005" name="Nature">
        <title>Sequencing of Aspergillus nidulans and comparative analysis with A. fumigatus and A. oryzae.</title>
        <authorList>
            <person name="Galagan J.E."/>
            <person name="Calvo S.E."/>
            <person name="Cuomo C."/>
            <person name="Ma L.J."/>
            <person name="Wortman J.R."/>
            <person name="Batzoglou S."/>
            <person name="Lee S.I."/>
            <person name="Basturkmen M."/>
            <person name="Spevak C.C."/>
            <person name="Clutterbuck J."/>
            <person name="Kapitonov V."/>
            <person name="Jurka J."/>
            <person name="Scazzocchio C."/>
            <person name="Farman M."/>
            <person name="Butler J."/>
            <person name="Purcell S."/>
            <person name="Harris S."/>
            <person name="Braus G.H."/>
            <person name="Draht O."/>
            <person name="Busch S."/>
            <person name="D'Enfert C."/>
            <person name="Bouchier C."/>
            <person name="Goldman G.H."/>
            <person name="Bell-Pedersen D."/>
            <person name="Griffiths-Jones S."/>
            <person name="Doonan J.H."/>
            <person name="Yu J."/>
            <person name="Vienken K."/>
            <person name="Pain A."/>
            <person name="Freitag M."/>
            <person name="Selker E.U."/>
            <person name="Archer D.B."/>
            <person name="Penalva M.A."/>
            <person name="Oakley B.R."/>
            <person name="Momany M."/>
            <person name="Tanaka T."/>
            <person name="Kumagai T."/>
            <person name="Asai K."/>
            <person name="Machida M."/>
            <person name="Nierman W.C."/>
            <person name="Denning D.W."/>
            <person name="Caddick M."/>
            <person name="Hynes M."/>
            <person name="Paoletti M."/>
            <person name="Fischer R."/>
            <person name="Miller B."/>
            <person name="Dyer P."/>
            <person name="Sachs M.S."/>
            <person name="Osmani S.A."/>
            <person name="Birren B.W."/>
        </authorList>
    </citation>
    <scope>NUCLEOTIDE SEQUENCE [LARGE SCALE GENOMIC DNA]</scope>
    <source>
        <strain evidence="12">FGSC A4 / ATCC 38163 / CBS 112.46 / NRRL 194 / M139</strain>
    </source>
</reference>
<feature type="transmembrane region" description="Helical" evidence="10">
    <location>
        <begin position="343"/>
        <end position="363"/>
    </location>
</feature>
<keyword evidence="3 8" id="KW-0813">Transport</keyword>
<keyword evidence="4 8" id="KW-0812">Transmembrane</keyword>
<evidence type="ECO:0000256" key="6">
    <source>
        <dbReference type="ARBA" id="ARBA00022989"/>
    </source>
</evidence>
<proteinExistence type="inferred from homology"/>
<dbReference type="OMA" id="YPPRRRK"/>
<keyword evidence="7 10" id="KW-0472">Membrane</keyword>
<evidence type="ECO:0000256" key="4">
    <source>
        <dbReference type="ARBA" id="ARBA00022692"/>
    </source>
</evidence>
<dbReference type="PANTHER" id="PTHR43829:SF24">
    <property type="entry name" value="MIP AQUAPORIN (EUROFUNG)"/>
    <property type="match status" value="1"/>
</dbReference>
<dbReference type="STRING" id="227321.C8VJG9"/>
<feature type="compositionally biased region" description="Polar residues" evidence="9">
    <location>
        <begin position="61"/>
        <end position="74"/>
    </location>
</feature>
<keyword evidence="6 10" id="KW-1133">Transmembrane helix</keyword>
<dbReference type="GO" id="GO:0006833">
    <property type="term" value="P:water transport"/>
    <property type="evidence" value="ECO:0000318"/>
    <property type="project" value="GO_Central"/>
</dbReference>
<dbReference type="Gene3D" id="1.20.1080.10">
    <property type="entry name" value="Glycerol uptake facilitator protein"/>
    <property type="match status" value="1"/>
</dbReference>